<evidence type="ECO:0000256" key="2">
    <source>
        <dbReference type="ARBA" id="ARBA00022729"/>
    </source>
</evidence>
<name>A0ABD3XKS7_SINWO</name>
<feature type="domain" description="Chitin-binding type-2" evidence="7">
    <location>
        <begin position="657"/>
        <end position="712"/>
    </location>
</feature>
<feature type="domain" description="Chitin-binding type-2" evidence="7">
    <location>
        <begin position="237"/>
        <end position="292"/>
    </location>
</feature>
<feature type="domain" description="Chitin-binding type-2" evidence="7">
    <location>
        <begin position="587"/>
        <end position="642"/>
    </location>
</feature>
<feature type="domain" description="Chitin-binding type-2" evidence="7">
    <location>
        <begin position="727"/>
        <end position="782"/>
    </location>
</feature>
<dbReference type="InterPro" id="IPR036508">
    <property type="entry name" value="Chitin-bd_dom_sf"/>
</dbReference>
<feature type="domain" description="Chitin-binding type-2" evidence="7">
    <location>
        <begin position="27"/>
        <end position="82"/>
    </location>
</feature>
<feature type="chain" id="PRO_5044856182" description="Chitin-binding type-2 domain-containing protein" evidence="6">
    <location>
        <begin position="21"/>
        <end position="1162"/>
    </location>
</feature>
<dbReference type="SUPFAM" id="SSF57625">
    <property type="entry name" value="Invertebrate chitin-binding proteins"/>
    <property type="match status" value="17"/>
</dbReference>
<gene>
    <name evidence="8" type="ORF">ACJMK2_026773</name>
</gene>
<feature type="domain" description="Chitin-binding type-2" evidence="7">
    <location>
        <begin position="167"/>
        <end position="222"/>
    </location>
</feature>
<evidence type="ECO:0000256" key="4">
    <source>
        <dbReference type="ARBA" id="ARBA00023157"/>
    </source>
</evidence>
<keyword evidence="2 6" id="KW-0732">Signal</keyword>
<feature type="domain" description="Chitin-binding type-2" evidence="7">
    <location>
        <begin position="868"/>
        <end position="907"/>
    </location>
</feature>
<evidence type="ECO:0000313" key="8">
    <source>
        <dbReference type="EMBL" id="KAL3886804.1"/>
    </source>
</evidence>
<feature type="domain" description="Chitin-binding type-2" evidence="7">
    <location>
        <begin position="1062"/>
        <end position="1118"/>
    </location>
</feature>
<dbReference type="PANTHER" id="PTHR23301">
    <property type="entry name" value="CHITIN BINDING PERITROPHIN-A"/>
    <property type="match status" value="1"/>
</dbReference>
<keyword evidence="4" id="KW-1015">Disulfide bond</keyword>
<evidence type="ECO:0000259" key="7">
    <source>
        <dbReference type="PROSITE" id="PS50940"/>
    </source>
</evidence>
<dbReference type="Gene3D" id="2.170.140.10">
    <property type="entry name" value="Chitin binding domain"/>
    <property type="match status" value="17"/>
</dbReference>
<feature type="domain" description="Chitin-binding type-2" evidence="7">
    <location>
        <begin position="307"/>
        <end position="362"/>
    </location>
</feature>
<sequence length="1162" mass="128001">MDKLYTASWIIMAILRTVYCNTSASCSDSCVGKKNGTYQMCQDCHKYMACSNGCKYIRPCPASLVWDDAKKRCERTSSTCNIDTKNNTTGQKNTGCSDSCVGKTDGNYQLCQDCHQYMACSNGCKYIRPCPASLVWDDAKKRCEWTSSTCNIDTKSNATGQKITGCSDSCVGKTNGNYQLCQDCHQHMACSNGNKYIIPCPASLVWDDVTKRCEWTSSTCNIDTNNNTTGQQNTGCSDTCVCKTNGNYKLCQDCHQYMVCSNGNKYIMPCPASLVWDDATKRCEWTSSTCIIDTNNNTTGHKTTGCSNSCVGKTNGNYQLCHDCHQYMACSNGNKYIMPCPASLVWDDAKKQCEWTSSTCNTDTKSNATGQKITGCSDSCVGKTNGNYQLCQECHQYMACSNGYKYIMPCPASLVWDDARKRCEWTSSTCSIDTNNNTTGHKTTGCSDSCVGKTNGNYQLCHDCHQYMACSNGNKYIMPCPASLVWDDAKKQCEWTSSTCNTDTKSNATGQKITGCSDSCVGKTNGNYQLCQDCHQYMACSNGYKYIMPCPASLVWDDARKRCEWTSSTCSIDTNNNTTGHKTTGCSDSCVGKTNGNYQLCHDCHQYMACSNGNKYIMPCPASLVWDDAKKQCEWTSSTCNTDTKSNATGQKITGCSDSCVGKTNGNYQLCQDCHQYMACSNGYKYIMPCPASLVWDDARKRCEWTSSTCSIDTNNNTTGHKTTGCSDSCVGKTNGNYQLCHDCHQYMACSNGNKYIMPCPASLVWDDAKKQCEWTSSTCNTDTKSNATGQKITGCSDSCVGKTNGNYQWCQDCHQYMACSNGYKYIRPCPASLVWDDATKRCEWTPSTYCSDSCVGKSNGNYQLCHDCHQYMACSNGNKYIITCPASLVWDDATKRCEWASSTCNIDTNKNTTGQNNSGCSDSCVGKTNGNYQLCQECHQYMACSNGNKYIMPCPASLVWDDAKKQCEWTSSTCSIDTNNNTTGHETTGCSDSCVGKTNGNYQLCHDCHQYMACSNGNKYIIPCPASLVWDDATKRCEWASSTCNIDTNKNTTGQNNSGCSDSCAGKTNGNYQLCHDCHQYMACSNGYKYIRPCPASLVWDDATKRCEWTSSTCCSDSCVGKTNGNYQLCQECHQYMACSNGNNYIMPCPASLVWDDATKR</sequence>
<feature type="domain" description="Chitin-binding type-2" evidence="7">
    <location>
        <begin position="97"/>
        <end position="152"/>
    </location>
</feature>
<evidence type="ECO:0000256" key="5">
    <source>
        <dbReference type="ARBA" id="ARBA00023180"/>
    </source>
</evidence>
<feature type="domain" description="Chitin-binding type-2" evidence="7">
    <location>
        <begin position="517"/>
        <end position="572"/>
    </location>
</feature>
<dbReference type="PANTHER" id="PTHR23301:SF0">
    <property type="entry name" value="CHITIN-BINDING TYPE-2 DOMAIN-CONTAINING PROTEIN-RELATED"/>
    <property type="match status" value="1"/>
</dbReference>
<dbReference type="InterPro" id="IPR002557">
    <property type="entry name" value="Chitin-bd_dom"/>
</dbReference>
<dbReference type="GO" id="GO:0008061">
    <property type="term" value="F:chitin binding"/>
    <property type="evidence" value="ECO:0007669"/>
    <property type="project" value="UniProtKB-KW"/>
</dbReference>
<feature type="domain" description="Chitin-binding type-2" evidence="7">
    <location>
        <begin position="797"/>
        <end position="853"/>
    </location>
</feature>
<keyword evidence="9" id="KW-1185">Reference proteome</keyword>
<evidence type="ECO:0000256" key="3">
    <source>
        <dbReference type="ARBA" id="ARBA00022737"/>
    </source>
</evidence>
<dbReference type="AlphaFoldDB" id="A0ABD3XKS7"/>
<feature type="domain" description="Chitin-binding type-2" evidence="7">
    <location>
        <begin position="992"/>
        <end position="1047"/>
    </location>
</feature>
<protein>
    <recommendedName>
        <fullName evidence="7">Chitin-binding type-2 domain-containing protein</fullName>
    </recommendedName>
</protein>
<evidence type="ECO:0000256" key="1">
    <source>
        <dbReference type="ARBA" id="ARBA00022669"/>
    </source>
</evidence>
<accession>A0ABD3XKS7</accession>
<dbReference type="EMBL" id="JBJQND010000002">
    <property type="protein sequence ID" value="KAL3886804.1"/>
    <property type="molecule type" value="Genomic_DNA"/>
</dbReference>
<proteinExistence type="predicted"/>
<dbReference type="SMART" id="SM00494">
    <property type="entry name" value="ChtBD2"/>
    <property type="match status" value="17"/>
</dbReference>
<comment type="caution">
    <text evidence="8">The sequence shown here is derived from an EMBL/GenBank/DDBJ whole genome shotgun (WGS) entry which is preliminary data.</text>
</comment>
<feature type="domain" description="Chitin-binding type-2" evidence="7">
    <location>
        <begin position="447"/>
        <end position="502"/>
    </location>
</feature>
<keyword evidence="5" id="KW-0325">Glycoprotein</keyword>
<feature type="domain" description="Chitin-binding type-2" evidence="7">
    <location>
        <begin position="922"/>
        <end position="977"/>
    </location>
</feature>
<keyword evidence="3" id="KW-0677">Repeat</keyword>
<reference evidence="8 9" key="1">
    <citation type="submission" date="2024-11" db="EMBL/GenBank/DDBJ databases">
        <title>Chromosome-level genome assembly of the freshwater bivalve Anodonta woodiana.</title>
        <authorList>
            <person name="Chen X."/>
        </authorList>
    </citation>
    <scope>NUCLEOTIDE SEQUENCE [LARGE SCALE GENOMIC DNA]</scope>
    <source>
        <strain evidence="8">MN2024</strain>
        <tissue evidence="8">Gills</tissue>
    </source>
</reference>
<feature type="domain" description="Chitin-binding type-2" evidence="7">
    <location>
        <begin position="377"/>
        <end position="432"/>
    </location>
</feature>
<feature type="non-terminal residue" evidence="8">
    <location>
        <position position="1162"/>
    </location>
</feature>
<dbReference type="Proteomes" id="UP001634394">
    <property type="component" value="Unassembled WGS sequence"/>
</dbReference>
<evidence type="ECO:0000313" key="9">
    <source>
        <dbReference type="Proteomes" id="UP001634394"/>
    </source>
</evidence>
<keyword evidence="1" id="KW-0147">Chitin-binding</keyword>
<evidence type="ECO:0000256" key="6">
    <source>
        <dbReference type="SAM" id="SignalP"/>
    </source>
</evidence>
<feature type="signal peptide" evidence="6">
    <location>
        <begin position="1"/>
        <end position="20"/>
    </location>
</feature>
<dbReference type="PROSITE" id="PS50940">
    <property type="entry name" value="CHIT_BIND_II"/>
    <property type="match status" value="16"/>
</dbReference>
<organism evidence="8 9">
    <name type="scientific">Sinanodonta woodiana</name>
    <name type="common">Chinese pond mussel</name>
    <name type="synonym">Anodonta woodiana</name>
    <dbReference type="NCBI Taxonomy" id="1069815"/>
    <lineage>
        <taxon>Eukaryota</taxon>
        <taxon>Metazoa</taxon>
        <taxon>Spiralia</taxon>
        <taxon>Lophotrochozoa</taxon>
        <taxon>Mollusca</taxon>
        <taxon>Bivalvia</taxon>
        <taxon>Autobranchia</taxon>
        <taxon>Heteroconchia</taxon>
        <taxon>Palaeoheterodonta</taxon>
        <taxon>Unionida</taxon>
        <taxon>Unionoidea</taxon>
        <taxon>Unionidae</taxon>
        <taxon>Unioninae</taxon>
        <taxon>Sinanodonta</taxon>
    </lineage>
</organism>
<dbReference type="Pfam" id="PF01607">
    <property type="entry name" value="CBM_14"/>
    <property type="match status" value="17"/>
</dbReference>
<dbReference type="InterPro" id="IPR051940">
    <property type="entry name" value="Chitin_bind-dev_reg"/>
</dbReference>